<dbReference type="Gene3D" id="3.90.280.10">
    <property type="entry name" value="PEBP-like"/>
    <property type="match status" value="1"/>
</dbReference>
<dbReference type="PANTHER" id="PTHR11362">
    <property type="entry name" value="PHOSPHATIDYLETHANOLAMINE-BINDING PROTEIN"/>
    <property type="match status" value="1"/>
</dbReference>
<dbReference type="InterPro" id="IPR036610">
    <property type="entry name" value="PEBP-like_sf"/>
</dbReference>
<dbReference type="KEGG" id="dfa:DFA_09317"/>
<reference evidence="2" key="1">
    <citation type="journal article" date="2011" name="Genome Res.">
        <title>Phylogeny-wide analysis of social amoeba genomes highlights ancient origins for complex intercellular communication.</title>
        <authorList>
            <person name="Heidel A.J."/>
            <person name="Lawal H.M."/>
            <person name="Felder M."/>
            <person name="Schilde C."/>
            <person name="Helps N.R."/>
            <person name="Tunggal B."/>
            <person name="Rivero F."/>
            <person name="John U."/>
            <person name="Schleicher M."/>
            <person name="Eichinger L."/>
            <person name="Platzer M."/>
            <person name="Noegel A.A."/>
            <person name="Schaap P."/>
            <person name="Gloeckner G."/>
        </authorList>
    </citation>
    <scope>NUCLEOTIDE SEQUENCE [LARGE SCALE GENOMIC DNA]</scope>
    <source>
        <strain evidence="2">SH3</strain>
    </source>
</reference>
<dbReference type="GeneID" id="14868359"/>
<dbReference type="CDD" id="cd00866">
    <property type="entry name" value="PEBP_euk"/>
    <property type="match status" value="1"/>
</dbReference>
<dbReference type="OMA" id="QEVICYE"/>
<dbReference type="AlphaFoldDB" id="F4Q7A5"/>
<dbReference type="InterPro" id="IPR008914">
    <property type="entry name" value="PEBP"/>
</dbReference>
<gene>
    <name evidence="1" type="ORF">DFA_09317</name>
</gene>
<dbReference type="EMBL" id="GL883024">
    <property type="protein sequence ID" value="EGG16287.1"/>
    <property type="molecule type" value="Genomic_DNA"/>
</dbReference>
<keyword evidence="2" id="KW-1185">Reference proteome</keyword>
<dbReference type="Proteomes" id="UP000007797">
    <property type="component" value="Unassembled WGS sequence"/>
</dbReference>
<dbReference type="RefSeq" id="XP_004354671.1">
    <property type="nucleotide sequence ID" value="XM_004354619.1"/>
</dbReference>
<name>F4Q7A5_CACFS</name>
<dbReference type="STRING" id="1054147.F4Q7A5"/>
<dbReference type="Pfam" id="PF01161">
    <property type="entry name" value="PBP"/>
    <property type="match status" value="1"/>
</dbReference>
<dbReference type="SUPFAM" id="SSF49777">
    <property type="entry name" value="PEBP-like"/>
    <property type="match status" value="1"/>
</dbReference>
<organism evidence="1 2">
    <name type="scientific">Cavenderia fasciculata</name>
    <name type="common">Slime mold</name>
    <name type="synonym">Dictyostelium fasciculatum</name>
    <dbReference type="NCBI Taxonomy" id="261658"/>
    <lineage>
        <taxon>Eukaryota</taxon>
        <taxon>Amoebozoa</taxon>
        <taxon>Evosea</taxon>
        <taxon>Eumycetozoa</taxon>
        <taxon>Dictyostelia</taxon>
        <taxon>Acytosteliales</taxon>
        <taxon>Cavenderiaceae</taxon>
        <taxon>Cavenderia</taxon>
    </lineage>
</organism>
<evidence type="ECO:0000313" key="1">
    <source>
        <dbReference type="EMBL" id="EGG16287.1"/>
    </source>
</evidence>
<evidence type="ECO:0000313" key="2">
    <source>
        <dbReference type="Proteomes" id="UP000007797"/>
    </source>
</evidence>
<sequence>MKVYNSEGLIKLNLIKKMKIRFSNNFCTRPLKFIISLLVQAMSLANIFNSLKNGGVIPTLLSNTFNPIKELTVSYGSKIVQIGQVLTPTDVVKQPTVTYNASAGEHFTLILADPDAPSRLDPKYSPWLHWIITDIPENKVTEGQVMAEYIGSGPPPNTGLHRYVFILCKQPTARLNLKGEYYLPLSADKRNNYALNTFISSKGLEPVGATYFEAEFDEAVPKLYEVLGSCKEKVRLYEIPLGLINPNYHHHPSLLPLQKVKDYMGGQDEK</sequence>
<proteinExistence type="predicted"/>
<dbReference type="InterPro" id="IPR035810">
    <property type="entry name" value="PEBP_euk"/>
</dbReference>
<dbReference type="PANTHER" id="PTHR11362:SF82">
    <property type="entry name" value="PHOSPHATIDYLETHANOLAMINE-BINDING PROTEIN 4"/>
    <property type="match status" value="1"/>
</dbReference>
<protein>
    <submittedName>
        <fullName evidence="1">Phosphatidylethanolamine-binding protein PEBP</fullName>
    </submittedName>
</protein>
<dbReference type="OrthoDB" id="2506647at2759"/>
<accession>F4Q7A5</accession>